<organism evidence="1 2">
    <name type="scientific">Ilex paraguariensis</name>
    <name type="common">yerba mate</name>
    <dbReference type="NCBI Taxonomy" id="185542"/>
    <lineage>
        <taxon>Eukaryota</taxon>
        <taxon>Viridiplantae</taxon>
        <taxon>Streptophyta</taxon>
        <taxon>Embryophyta</taxon>
        <taxon>Tracheophyta</taxon>
        <taxon>Spermatophyta</taxon>
        <taxon>Magnoliopsida</taxon>
        <taxon>eudicotyledons</taxon>
        <taxon>Gunneridae</taxon>
        <taxon>Pentapetalae</taxon>
        <taxon>asterids</taxon>
        <taxon>campanulids</taxon>
        <taxon>Aquifoliales</taxon>
        <taxon>Aquifoliaceae</taxon>
        <taxon>Ilex</taxon>
    </lineage>
</organism>
<gene>
    <name evidence="1" type="ORF">ILEXP_LOCUS52773</name>
</gene>
<evidence type="ECO:0000313" key="1">
    <source>
        <dbReference type="EMBL" id="CAK9182563.1"/>
    </source>
</evidence>
<keyword evidence="2" id="KW-1185">Reference proteome</keyword>
<dbReference type="EMBL" id="CAUOFW020008390">
    <property type="protein sequence ID" value="CAK9182563.1"/>
    <property type="molecule type" value="Genomic_DNA"/>
</dbReference>
<evidence type="ECO:0000313" key="2">
    <source>
        <dbReference type="Proteomes" id="UP001642360"/>
    </source>
</evidence>
<reference evidence="1 2" key="1">
    <citation type="submission" date="2024-02" db="EMBL/GenBank/DDBJ databases">
        <authorList>
            <person name="Vignale AGUSTIN F."/>
            <person name="Sosa J E."/>
            <person name="Modenutti C."/>
        </authorList>
    </citation>
    <scope>NUCLEOTIDE SEQUENCE [LARGE SCALE GENOMIC DNA]</scope>
</reference>
<comment type="caution">
    <text evidence="1">The sequence shown here is derived from an EMBL/GenBank/DDBJ whole genome shotgun (WGS) entry which is preliminary data.</text>
</comment>
<protein>
    <submittedName>
        <fullName evidence="1">Uncharacterized protein</fullName>
    </submittedName>
</protein>
<dbReference type="Proteomes" id="UP001642360">
    <property type="component" value="Unassembled WGS sequence"/>
</dbReference>
<name>A0ABC8UND8_9AQUA</name>
<sequence>VAPHRRSFTVGCKQLEEKESKWKLVGWDQDYYTHFARLHIGCHNVSRQQDVGCSENGLKHIISFDVEAANSVTIAVSSTAVIKYECWNALKFDTAIGEKYRSSDCYED</sequence>
<proteinExistence type="predicted"/>
<dbReference type="AlphaFoldDB" id="A0ABC8UND8"/>
<feature type="non-terminal residue" evidence="1">
    <location>
        <position position="1"/>
    </location>
</feature>
<accession>A0ABC8UND8</accession>